<keyword evidence="5 10" id="KW-0819">tRNA processing</keyword>
<keyword evidence="15" id="KW-1185">Reference proteome</keyword>
<evidence type="ECO:0000256" key="1">
    <source>
        <dbReference type="ARBA" id="ARBA00001946"/>
    </source>
</evidence>
<dbReference type="GO" id="GO:0006400">
    <property type="term" value="P:tRNA modification"/>
    <property type="evidence" value="ECO:0007669"/>
    <property type="project" value="TreeGrafter"/>
</dbReference>
<dbReference type="SUPFAM" id="SSF52540">
    <property type="entry name" value="P-loop containing nucleoside triphosphate hydrolases"/>
    <property type="match status" value="1"/>
</dbReference>
<sequence length="301" mass="32517">MRRALLLAGPTASGKSAAALTLARTFGATIVNADSMQVYADLRILTARPTRAEESEAPHRLFGEIDGVVNFSAGLWVRRARDILAAAGDAPIVFVGGTGFYFRALTQGLSDMPAVPERVRAHIRSAAERRPTPDLHAELAAVDGETAARLRPSDRQRILRGLEMFAATGRPLAAFQGARAAPALEAGAWGGLFLAPDREALYRRIDDRFDAMLAEGALDEVERLAARNLDPALPVMRAHGVPHLIAHIEGKLSLAEAAQRGKLDTRHYAKRQFTWARHQLPGFTWIEPEAAVEAGARALSA</sequence>
<feature type="site" description="Interaction with substrate tRNA" evidence="10">
    <location>
        <position position="98"/>
    </location>
</feature>
<evidence type="ECO:0000256" key="3">
    <source>
        <dbReference type="ARBA" id="ARBA00005842"/>
    </source>
</evidence>
<evidence type="ECO:0000256" key="5">
    <source>
        <dbReference type="ARBA" id="ARBA00022694"/>
    </source>
</evidence>
<evidence type="ECO:0000256" key="2">
    <source>
        <dbReference type="ARBA" id="ARBA00003213"/>
    </source>
</evidence>
<evidence type="ECO:0000256" key="4">
    <source>
        <dbReference type="ARBA" id="ARBA00022679"/>
    </source>
</evidence>
<accession>A0A366EHK9</accession>
<reference evidence="14 15" key="1">
    <citation type="submission" date="2018-06" db="EMBL/GenBank/DDBJ databases">
        <title>Genomic Encyclopedia of Type Strains, Phase IV (KMG-IV): sequencing the most valuable type-strain genomes for metagenomic binning, comparative biology and taxonomic classification.</title>
        <authorList>
            <person name="Goeker M."/>
        </authorList>
    </citation>
    <scope>NUCLEOTIDE SEQUENCE [LARGE SCALE GENOMIC DNA]</scope>
    <source>
        <strain evidence="14 15">DSM 24875</strain>
    </source>
</reference>
<dbReference type="InterPro" id="IPR018022">
    <property type="entry name" value="IPT"/>
</dbReference>
<dbReference type="Pfam" id="PF01715">
    <property type="entry name" value="IPPT"/>
    <property type="match status" value="1"/>
</dbReference>
<evidence type="ECO:0000256" key="12">
    <source>
        <dbReference type="RuleBase" id="RU003784"/>
    </source>
</evidence>
<evidence type="ECO:0000313" key="15">
    <source>
        <dbReference type="Proteomes" id="UP000253529"/>
    </source>
</evidence>
<feature type="binding site" evidence="10">
    <location>
        <begin position="11"/>
        <end position="16"/>
    </location>
    <ligand>
        <name>substrate</name>
    </ligand>
</feature>
<gene>
    <name evidence="10" type="primary">miaA</name>
    <name evidence="14" type="ORF">DFR50_16410</name>
</gene>
<feature type="region of interest" description="Interaction with substrate tRNA" evidence="10">
    <location>
        <begin position="156"/>
        <end position="160"/>
    </location>
</feature>
<comment type="caution">
    <text evidence="14">The sequence shown here is derived from an EMBL/GenBank/DDBJ whole genome shotgun (WGS) entry which is preliminary data.</text>
</comment>
<dbReference type="NCBIfam" id="TIGR00174">
    <property type="entry name" value="miaA"/>
    <property type="match status" value="1"/>
</dbReference>
<keyword evidence="4 10" id="KW-0808">Transferase</keyword>
<evidence type="ECO:0000313" key="14">
    <source>
        <dbReference type="EMBL" id="RBP00929.1"/>
    </source>
</evidence>
<keyword evidence="7 10" id="KW-0067">ATP-binding</keyword>
<evidence type="ECO:0000256" key="13">
    <source>
        <dbReference type="RuleBase" id="RU003785"/>
    </source>
</evidence>
<comment type="similarity">
    <text evidence="3 10 13">Belongs to the IPP transferase family.</text>
</comment>
<dbReference type="Gene3D" id="3.40.50.300">
    <property type="entry name" value="P-loop containing nucleotide triphosphate hydrolases"/>
    <property type="match status" value="1"/>
</dbReference>
<dbReference type="InterPro" id="IPR039657">
    <property type="entry name" value="Dimethylallyltransferase"/>
</dbReference>
<dbReference type="GO" id="GO:0052381">
    <property type="term" value="F:tRNA dimethylallyltransferase activity"/>
    <property type="evidence" value="ECO:0007669"/>
    <property type="project" value="UniProtKB-UniRule"/>
</dbReference>
<comment type="subunit">
    <text evidence="10">Monomer.</text>
</comment>
<comment type="function">
    <text evidence="2 10 12">Catalyzes the transfer of a dimethylallyl group onto the adenine at position 37 in tRNAs that read codons beginning with uridine, leading to the formation of N6-(dimethylallyl)adenosine (i(6)A).</text>
</comment>
<dbReference type="HAMAP" id="MF_00185">
    <property type="entry name" value="IPP_trans"/>
    <property type="match status" value="1"/>
</dbReference>
<feature type="site" description="Interaction with substrate tRNA" evidence="10">
    <location>
        <position position="120"/>
    </location>
</feature>
<dbReference type="PANTHER" id="PTHR11088:SF60">
    <property type="entry name" value="TRNA DIMETHYLALLYLTRANSFERASE"/>
    <property type="match status" value="1"/>
</dbReference>
<comment type="cofactor">
    <cofactor evidence="1 10">
        <name>Mg(2+)</name>
        <dbReference type="ChEBI" id="CHEBI:18420"/>
    </cofactor>
</comment>
<dbReference type="OrthoDB" id="9776390at2"/>
<dbReference type="RefSeq" id="WP_113894096.1">
    <property type="nucleotide sequence ID" value="NZ_QNRK01000064.1"/>
</dbReference>
<protein>
    <recommendedName>
        <fullName evidence="10">tRNA dimethylallyltransferase</fullName>
        <ecNumber evidence="10">2.5.1.75</ecNumber>
    </recommendedName>
    <alternativeName>
        <fullName evidence="10">Dimethylallyl diphosphate:tRNA dimethylallyltransferase</fullName>
        <shortName evidence="10">DMAPP:tRNA dimethylallyltransferase</shortName>
        <shortName evidence="10">DMATase</shortName>
    </alternativeName>
    <alternativeName>
        <fullName evidence="10">Isopentenyl-diphosphate:tRNA isopentenyltransferase</fullName>
        <shortName evidence="10">IPP transferase</shortName>
        <shortName evidence="10">IPPT</shortName>
        <shortName evidence="10">IPTase</shortName>
    </alternativeName>
</protein>
<dbReference type="EC" id="2.5.1.75" evidence="10"/>
<dbReference type="InterPro" id="IPR027417">
    <property type="entry name" value="P-loop_NTPase"/>
</dbReference>
<evidence type="ECO:0000256" key="6">
    <source>
        <dbReference type="ARBA" id="ARBA00022741"/>
    </source>
</evidence>
<dbReference type="AlphaFoldDB" id="A0A366EHK9"/>
<dbReference type="Gene3D" id="1.10.20.140">
    <property type="match status" value="1"/>
</dbReference>
<dbReference type="Proteomes" id="UP000253529">
    <property type="component" value="Unassembled WGS sequence"/>
</dbReference>
<keyword evidence="8 10" id="KW-0460">Magnesium</keyword>
<comment type="caution">
    <text evidence="10">Lacks conserved residue(s) required for the propagation of feature annotation.</text>
</comment>
<comment type="catalytic activity">
    <reaction evidence="9 10 11">
        <text>adenosine(37) in tRNA + dimethylallyl diphosphate = N(6)-dimethylallyladenosine(37) in tRNA + diphosphate</text>
        <dbReference type="Rhea" id="RHEA:26482"/>
        <dbReference type="Rhea" id="RHEA-COMP:10162"/>
        <dbReference type="Rhea" id="RHEA-COMP:10375"/>
        <dbReference type="ChEBI" id="CHEBI:33019"/>
        <dbReference type="ChEBI" id="CHEBI:57623"/>
        <dbReference type="ChEBI" id="CHEBI:74411"/>
        <dbReference type="ChEBI" id="CHEBI:74415"/>
        <dbReference type="EC" id="2.5.1.75"/>
    </reaction>
</comment>
<dbReference type="PANTHER" id="PTHR11088">
    <property type="entry name" value="TRNA DIMETHYLALLYLTRANSFERASE"/>
    <property type="match status" value="1"/>
</dbReference>
<proteinExistence type="inferred from homology"/>
<evidence type="ECO:0000256" key="10">
    <source>
        <dbReference type="HAMAP-Rule" id="MF_00185"/>
    </source>
</evidence>
<dbReference type="GO" id="GO:0005524">
    <property type="term" value="F:ATP binding"/>
    <property type="evidence" value="ECO:0007669"/>
    <property type="project" value="UniProtKB-UniRule"/>
</dbReference>
<organism evidence="14 15">
    <name type="scientific">Roseiarcus fermentans</name>
    <dbReference type="NCBI Taxonomy" id="1473586"/>
    <lineage>
        <taxon>Bacteria</taxon>
        <taxon>Pseudomonadati</taxon>
        <taxon>Pseudomonadota</taxon>
        <taxon>Alphaproteobacteria</taxon>
        <taxon>Hyphomicrobiales</taxon>
        <taxon>Roseiarcaceae</taxon>
        <taxon>Roseiarcus</taxon>
    </lineage>
</organism>
<feature type="binding site" evidence="10">
    <location>
        <begin position="9"/>
        <end position="16"/>
    </location>
    <ligand>
        <name>ATP</name>
        <dbReference type="ChEBI" id="CHEBI:30616"/>
    </ligand>
</feature>
<feature type="region of interest" description="Interaction with substrate tRNA" evidence="10">
    <location>
        <begin position="34"/>
        <end position="37"/>
    </location>
</feature>
<evidence type="ECO:0000256" key="8">
    <source>
        <dbReference type="ARBA" id="ARBA00022842"/>
    </source>
</evidence>
<evidence type="ECO:0000256" key="9">
    <source>
        <dbReference type="ARBA" id="ARBA00049563"/>
    </source>
</evidence>
<evidence type="ECO:0000256" key="11">
    <source>
        <dbReference type="RuleBase" id="RU003783"/>
    </source>
</evidence>
<evidence type="ECO:0000256" key="7">
    <source>
        <dbReference type="ARBA" id="ARBA00022840"/>
    </source>
</evidence>
<name>A0A366EHK9_9HYPH</name>
<dbReference type="EMBL" id="QNRK01000064">
    <property type="protein sequence ID" value="RBP00929.1"/>
    <property type="molecule type" value="Genomic_DNA"/>
</dbReference>
<keyword evidence="6 10" id="KW-0547">Nucleotide-binding</keyword>